<keyword evidence="2 4" id="KW-0067">ATP-binding</keyword>
<dbReference type="AlphaFoldDB" id="A0A831LVN0"/>
<name>A0A831LVN0_9BACT</name>
<dbReference type="Proteomes" id="UP000886047">
    <property type="component" value="Unassembled WGS sequence"/>
</dbReference>
<evidence type="ECO:0000259" key="3">
    <source>
        <dbReference type="Pfam" id="PF00004"/>
    </source>
</evidence>
<evidence type="ECO:0000313" key="4">
    <source>
        <dbReference type="EMBL" id="HDR52075.1"/>
    </source>
</evidence>
<dbReference type="PANTHER" id="PTHR23073">
    <property type="entry name" value="26S PROTEASOME REGULATORY SUBUNIT"/>
    <property type="match status" value="1"/>
</dbReference>
<evidence type="ECO:0000256" key="1">
    <source>
        <dbReference type="ARBA" id="ARBA00022741"/>
    </source>
</evidence>
<comment type="caution">
    <text evidence="4">The sequence shown here is derived from an EMBL/GenBank/DDBJ whole genome shotgun (WGS) entry which is preliminary data.</text>
</comment>
<evidence type="ECO:0000256" key="2">
    <source>
        <dbReference type="ARBA" id="ARBA00022840"/>
    </source>
</evidence>
<feature type="non-terminal residue" evidence="4">
    <location>
        <position position="1"/>
    </location>
</feature>
<organism evidence="4">
    <name type="scientific">Mariniphaga anaerophila</name>
    <dbReference type="NCBI Taxonomy" id="1484053"/>
    <lineage>
        <taxon>Bacteria</taxon>
        <taxon>Pseudomonadati</taxon>
        <taxon>Bacteroidota</taxon>
        <taxon>Bacteroidia</taxon>
        <taxon>Marinilabiliales</taxon>
        <taxon>Prolixibacteraceae</taxon>
        <taxon>Mariniphaga</taxon>
    </lineage>
</organism>
<dbReference type="InterPro" id="IPR027417">
    <property type="entry name" value="P-loop_NTPase"/>
</dbReference>
<reference evidence="4" key="1">
    <citation type="journal article" date="2020" name="mSystems">
        <title>Genome- and Community-Level Interaction Insights into Carbon Utilization and Element Cycling Functions of Hydrothermarchaeota in Hydrothermal Sediment.</title>
        <authorList>
            <person name="Zhou Z."/>
            <person name="Liu Y."/>
            <person name="Xu W."/>
            <person name="Pan J."/>
            <person name="Luo Z.H."/>
            <person name="Li M."/>
        </authorList>
    </citation>
    <scope>NUCLEOTIDE SEQUENCE [LARGE SCALE GENOMIC DNA]</scope>
    <source>
        <strain evidence="4">SpSt-1217</strain>
    </source>
</reference>
<dbReference type="Pfam" id="PF00004">
    <property type="entry name" value="AAA"/>
    <property type="match status" value="1"/>
</dbReference>
<protein>
    <submittedName>
        <fullName evidence="4">ATP-binding protein</fullName>
    </submittedName>
</protein>
<dbReference type="Gene3D" id="3.40.50.300">
    <property type="entry name" value="P-loop containing nucleotide triphosphate hydrolases"/>
    <property type="match status" value="1"/>
</dbReference>
<sequence>SKYIGETEKNLSKLFDKAANKDWILFFDEADSIFGKRTNVRYAHDKYANQEVSYLLQRIESHAGLVILALNMKSNIDSSFTRRFNSIIEFDNPDTSERLQLWKNYLPPVAKLDITVLTPPENLRAMDEARA</sequence>
<dbReference type="CDD" id="cd19481">
    <property type="entry name" value="RecA-like_protease"/>
    <property type="match status" value="1"/>
</dbReference>
<accession>A0A831LVN0</accession>
<dbReference type="InterPro" id="IPR050221">
    <property type="entry name" value="26S_Proteasome_ATPase"/>
</dbReference>
<keyword evidence="1" id="KW-0547">Nucleotide-binding</keyword>
<dbReference type="GO" id="GO:0005524">
    <property type="term" value="F:ATP binding"/>
    <property type="evidence" value="ECO:0007669"/>
    <property type="project" value="UniProtKB-KW"/>
</dbReference>
<dbReference type="InterPro" id="IPR003959">
    <property type="entry name" value="ATPase_AAA_core"/>
</dbReference>
<dbReference type="EMBL" id="DSDK01000589">
    <property type="protein sequence ID" value="HDR52075.1"/>
    <property type="molecule type" value="Genomic_DNA"/>
</dbReference>
<feature type="domain" description="ATPase AAA-type core" evidence="3">
    <location>
        <begin position="1"/>
        <end position="91"/>
    </location>
</feature>
<proteinExistence type="predicted"/>
<dbReference type="GO" id="GO:0016887">
    <property type="term" value="F:ATP hydrolysis activity"/>
    <property type="evidence" value="ECO:0007669"/>
    <property type="project" value="InterPro"/>
</dbReference>
<gene>
    <name evidence="4" type="ORF">ENN90_10740</name>
</gene>
<dbReference type="SUPFAM" id="SSF52540">
    <property type="entry name" value="P-loop containing nucleoside triphosphate hydrolases"/>
    <property type="match status" value="1"/>
</dbReference>